<protein>
    <submittedName>
        <fullName evidence="1">Uncharacterized protein</fullName>
    </submittedName>
</protein>
<dbReference type="Proteomes" id="UP000821837">
    <property type="component" value="Chromosome 8"/>
</dbReference>
<evidence type="ECO:0000313" key="1">
    <source>
        <dbReference type="EMBL" id="KAH7940132.1"/>
    </source>
</evidence>
<evidence type="ECO:0000313" key="2">
    <source>
        <dbReference type="Proteomes" id="UP000821837"/>
    </source>
</evidence>
<accession>A0A9D4SRE4</accession>
<keyword evidence="2" id="KW-1185">Reference proteome</keyword>
<dbReference type="EMBL" id="JABSTV010001254">
    <property type="protein sequence ID" value="KAH7940132.1"/>
    <property type="molecule type" value="Genomic_DNA"/>
</dbReference>
<proteinExistence type="predicted"/>
<dbReference type="AlphaFoldDB" id="A0A9D4SRE4"/>
<reference evidence="1" key="1">
    <citation type="journal article" date="2020" name="Cell">
        <title>Large-Scale Comparative Analyses of Tick Genomes Elucidate Their Genetic Diversity and Vector Capacities.</title>
        <authorList>
            <consortium name="Tick Genome and Microbiome Consortium (TIGMIC)"/>
            <person name="Jia N."/>
            <person name="Wang J."/>
            <person name="Shi W."/>
            <person name="Du L."/>
            <person name="Sun Y."/>
            <person name="Zhan W."/>
            <person name="Jiang J.F."/>
            <person name="Wang Q."/>
            <person name="Zhang B."/>
            <person name="Ji P."/>
            <person name="Bell-Sakyi L."/>
            <person name="Cui X.M."/>
            <person name="Yuan T.T."/>
            <person name="Jiang B.G."/>
            <person name="Yang W.F."/>
            <person name="Lam T.T."/>
            <person name="Chang Q.C."/>
            <person name="Ding S.J."/>
            <person name="Wang X.J."/>
            <person name="Zhu J.G."/>
            <person name="Ruan X.D."/>
            <person name="Zhao L."/>
            <person name="Wei J.T."/>
            <person name="Ye R.Z."/>
            <person name="Que T.C."/>
            <person name="Du C.H."/>
            <person name="Zhou Y.H."/>
            <person name="Cheng J.X."/>
            <person name="Dai P.F."/>
            <person name="Guo W.B."/>
            <person name="Han X.H."/>
            <person name="Huang E.J."/>
            <person name="Li L.F."/>
            <person name="Wei W."/>
            <person name="Gao Y.C."/>
            <person name="Liu J.Z."/>
            <person name="Shao H.Z."/>
            <person name="Wang X."/>
            <person name="Wang C.C."/>
            <person name="Yang T.C."/>
            <person name="Huo Q.B."/>
            <person name="Li W."/>
            <person name="Chen H.Y."/>
            <person name="Chen S.E."/>
            <person name="Zhou L.G."/>
            <person name="Ni X.B."/>
            <person name="Tian J.H."/>
            <person name="Sheng Y."/>
            <person name="Liu T."/>
            <person name="Pan Y.S."/>
            <person name="Xia L.Y."/>
            <person name="Li J."/>
            <person name="Zhao F."/>
            <person name="Cao W.C."/>
        </authorList>
    </citation>
    <scope>NUCLEOTIDE SEQUENCE</scope>
    <source>
        <strain evidence="1">Rsan-2018</strain>
    </source>
</reference>
<sequence length="79" mass="8353">MPGVGTYISWLRRHFSGSAPSETRGGVGRNISVSASYDRAVGANHCGGLGQRGSERLLNELGAQIYDFKCSPRTAALPS</sequence>
<gene>
    <name evidence="1" type="ORF">HPB52_021885</name>
</gene>
<reference evidence="1" key="2">
    <citation type="submission" date="2021-09" db="EMBL/GenBank/DDBJ databases">
        <authorList>
            <person name="Jia N."/>
            <person name="Wang J."/>
            <person name="Shi W."/>
            <person name="Du L."/>
            <person name="Sun Y."/>
            <person name="Zhan W."/>
            <person name="Jiang J."/>
            <person name="Wang Q."/>
            <person name="Zhang B."/>
            <person name="Ji P."/>
            <person name="Sakyi L.B."/>
            <person name="Cui X."/>
            <person name="Yuan T."/>
            <person name="Jiang B."/>
            <person name="Yang W."/>
            <person name="Lam T.T.-Y."/>
            <person name="Chang Q."/>
            <person name="Ding S."/>
            <person name="Wang X."/>
            <person name="Zhu J."/>
            <person name="Ruan X."/>
            <person name="Zhao L."/>
            <person name="Wei J."/>
            <person name="Que T."/>
            <person name="Du C."/>
            <person name="Cheng J."/>
            <person name="Dai P."/>
            <person name="Han X."/>
            <person name="Huang E."/>
            <person name="Gao Y."/>
            <person name="Liu J."/>
            <person name="Shao H."/>
            <person name="Ye R."/>
            <person name="Li L."/>
            <person name="Wei W."/>
            <person name="Wang X."/>
            <person name="Wang C."/>
            <person name="Huo Q."/>
            <person name="Li W."/>
            <person name="Guo W."/>
            <person name="Chen H."/>
            <person name="Chen S."/>
            <person name="Zhou L."/>
            <person name="Zhou L."/>
            <person name="Ni X."/>
            <person name="Tian J."/>
            <person name="Zhou Y."/>
            <person name="Sheng Y."/>
            <person name="Liu T."/>
            <person name="Pan Y."/>
            <person name="Xia L."/>
            <person name="Li J."/>
            <person name="Zhao F."/>
            <person name="Cao W."/>
        </authorList>
    </citation>
    <scope>NUCLEOTIDE SEQUENCE</scope>
    <source>
        <strain evidence="1">Rsan-2018</strain>
        <tissue evidence="1">Larvae</tissue>
    </source>
</reference>
<organism evidence="1 2">
    <name type="scientific">Rhipicephalus sanguineus</name>
    <name type="common">Brown dog tick</name>
    <name type="synonym">Ixodes sanguineus</name>
    <dbReference type="NCBI Taxonomy" id="34632"/>
    <lineage>
        <taxon>Eukaryota</taxon>
        <taxon>Metazoa</taxon>
        <taxon>Ecdysozoa</taxon>
        <taxon>Arthropoda</taxon>
        <taxon>Chelicerata</taxon>
        <taxon>Arachnida</taxon>
        <taxon>Acari</taxon>
        <taxon>Parasitiformes</taxon>
        <taxon>Ixodida</taxon>
        <taxon>Ixodoidea</taxon>
        <taxon>Ixodidae</taxon>
        <taxon>Rhipicephalinae</taxon>
        <taxon>Rhipicephalus</taxon>
        <taxon>Rhipicephalus</taxon>
    </lineage>
</organism>
<comment type="caution">
    <text evidence="1">The sequence shown here is derived from an EMBL/GenBank/DDBJ whole genome shotgun (WGS) entry which is preliminary data.</text>
</comment>
<name>A0A9D4SRE4_RHISA</name>